<dbReference type="HAMAP" id="MF_03054">
    <property type="entry name" value="CTU2"/>
    <property type="match status" value="1"/>
</dbReference>
<comment type="pathway">
    <text evidence="3">tRNA modification; 5-methoxycarbonylmethyl-2-thiouridine-tRNA biosynthesis.</text>
</comment>
<accession>A0A2P4S6Z2</accession>
<comment type="caution">
    <text evidence="5">The sequence shown here is derived from an EMBL/GenBank/DDBJ whole genome shotgun (WGS) entry which is preliminary data.</text>
</comment>
<name>A0A2P4S6Z2_BAMTH</name>
<dbReference type="InterPro" id="IPR019407">
    <property type="entry name" value="CTU2"/>
</dbReference>
<comment type="similarity">
    <text evidence="3">Belongs to the CTU2/NCS2 family.</text>
</comment>
<dbReference type="Gene3D" id="3.40.50.620">
    <property type="entry name" value="HUPs"/>
    <property type="match status" value="1"/>
</dbReference>
<comment type="function">
    <text evidence="3">Plays a central role in 2-thiolation of mcm(5)S(2)U at tRNA wobble positions of tRNA(Lys), tRNA(Glu) and tRNA(Gln). May act by forming a heterodimer with CTU1/ATPBD3 that ligates sulfur from thiocarboxylated URM1 onto the uridine of tRNAs at wobble position.</text>
</comment>
<dbReference type="SUPFAM" id="SSF52402">
    <property type="entry name" value="Adenine nucleotide alpha hydrolases-like"/>
    <property type="match status" value="1"/>
</dbReference>
<dbReference type="EMBL" id="PPHD01092881">
    <property type="protein sequence ID" value="POI19869.1"/>
    <property type="molecule type" value="Genomic_DNA"/>
</dbReference>
<gene>
    <name evidence="3" type="primary">CTU2</name>
    <name evidence="3" type="synonym">NCS2</name>
    <name evidence="5" type="ORF">CIB84_016385</name>
</gene>
<protein>
    <recommendedName>
        <fullName evidence="3">Cytoplasmic tRNA 2-thiolation protein 2</fullName>
    </recommendedName>
</protein>
<dbReference type="GO" id="GO:0005829">
    <property type="term" value="C:cytosol"/>
    <property type="evidence" value="ECO:0007669"/>
    <property type="project" value="TreeGrafter"/>
</dbReference>
<dbReference type="InterPro" id="IPR014729">
    <property type="entry name" value="Rossmann-like_a/b/a_fold"/>
</dbReference>
<organism evidence="5 6">
    <name type="scientific">Bambusicola thoracicus</name>
    <name type="common">Chinese bamboo-partridge</name>
    <name type="synonym">Perdix thoracica</name>
    <dbReference type="NCBI Taxonomy" id="9083"/>
    <lineage>
        <taxon>Eukaryota</taxon>
        <taxon>Metazoa</taxon>
        <taxon>Chordata</taxon>
        <taxon>Craniata</taxon>
        <taxon>Vertebrata</taxon>
        <taxon>Euteleostomi</taxon>
        <taxon>Archelosauria</taxon>
        <taxon>Archosauria</taxon>
        <taxon>Dinosauria</taxon>
        <taxon>Saurischia</taxon>
        <taxon>Theropoda</taxon>
        <taxon>Coelurosauria</taxon>
        <taxon>Aves</taxon>
        <taxon>Neognathae</taxon>
        <taxon>Galloanserae</taxon>
        <taxon>Galliformes</taxon>
        <taxon>Phasianidae</taxon>
        <taxon>Perdicinae</taxon>
        <taxon>Bambusicola</taxon>
    </lineage>
</organism>
<dbReference type="GO" id="GO:0016779">
    <property type="term" value="F:nucleotidyltransferase activity"/>
    <property type="evidence" value="ECO:0007669"/>
    <property type="project" value="UniProtKB-UniRule"/>
</dbReference>
<evidence type="ECO:0000256" key="4">
    <source>
        <dbReference type="SAM" id="MobiDB-lite"/>
    </source>
</evidence>
<dbReference type="PANTHER" id="PTHR20882">
    <property type="entry name" value="CYTOPLASMIC TRNA 2-THIOLATION PROTEIN 2"/>
    <property type="match status" value="1"/>
</dbReference>
<dbReference type="GO" id="GO:0000049">
    <property type="term" value="F:tRNA binding"/>
    <property type="evidence" value="ECO:0007669"/>
    <property type="project" value="InterPro"/>
</dbReference>
<dbReference type="GO" id="GO:0002143">
    <property type="term" value="P:tRNA wobble position uridine thiolation"/>
    <property type="evidence" value="ECO:0007669"/>
    <property type="project" value="TreeGrafter"/>
</dbReference>
<dbReference type="AlphaFoldDB" id="A0A2P4S6Z2"/>
<keyword evidence="6" id="KW-1185">Reference proteome</keyword>
<dbReference type="UniPathway" id="UPA00988"/>
<dbReference type="Pfam" id="PF10288">
    <property type="entry name" value="CTU2"/>
    <property type="match status" value="1"/>
</dbReference>
<sequence length="395" mass="43377">MASSAMLRQVQEGLSRETAKRLRFVPGLVYIDEGVVCGQSLVQREQTLTRMEALLQETGFPYYLASLEQALELPGSILRRGPGGDGEPSPSYKAAVEGFIQQQRQEEASGEGGTSPTGLSSQDGPAGGSHARLPAAARTEELLRLFDAAETLTAKEELLQMLRSHLLLHTARTQGYTKVMTGESCTRVAIKLLTNLALGRGAFLAVDTGFVDSRHGDVTVVRPMRDYMAKEIAFYNHFFGVPTVITPPLHAKRREKTSIHRLMENFLLGLQVDFPSTISTVYRTGEKLSVAPAESNSELQRCLLCLCALDIAGEEELALEPTLVKEDIGNGAESRAAFIPLLCYSCRLTFKEMGPPATLPPYVRTEAQRRNCRALMKQQIQEFLLEDDEEEPGGS</sequence>
<dbReference type="Proteomes" id="UP000237246">
    <property type="component" value="Unassembled WGS sequence"/>
</dbReference>
<keyword evidence="2 3" id="KW-0819">tRNA processing</keyword>
<feature type="region of interest" description="Disordered" evidence="4">
    <location>
        <begin position="103"/>
        <end position="131"/>
    </location>
</feature>
<dbReference type="OrthoDB" id="25129at2759"/>
<evidence type="ECO:0000256" key="1">
    <source>
        <dbReference type="ARBA" id="ARBA00022490"/>
    </source>
</evidence>
<evidence type="ECO:0000313" key="5">
    <source>
        <dbReference type="EMBL" id="POI19869.1"/>
    </source>
</evidence>
<dbReference type="GO" id="GO:0032447">
    <property type="term" value="P:protein urmylation"/>
    <property type="evidence" value="ECO:0007669"/>
    <property type="project" value="UniProtKB-UniRule"/>
</dbReference>
<evidence type="ECO:0000256" key="3">
    <source>
        <dbReference type="HAMAP-Rule" id="MF_03054"/>
    </source>
</evidence>
<reference evidence="5 6" key="1">
    <citation type="submission" date="2018-01" db="EMBL/GenBank/DDBJ databases">
        <title>Comparison of the Chinese Bamboo Partridge and Red Junglefowl genome sequences highlights the importance of demography in genome evolution.</title>
        <authorList>
            <person name="Tiley G.P."/>
            <person name="Kimball R.T."/>
            <person name="Braun E.L."/>
            <person name="Burleigh J.G."/>
        </authorList>
    </citation>
    <scope>NUCLEOTIDE SEQUENCE [LARGE SCALE GENOMIC DNA]</scope>
    <source>
        <strain evidence="5">RTK389</strain>
        <tissue evidence="5">Blood</tissue>
    </source>
</reference>
<evidence type="ECO:0000313" key="6">
    <source>
        <dbReference type="Proteomes" id="UP000237246"/>
    </source>
</evidence>
<keyword evidence="1 3" id="KW-0963">Cytoplasm</keyword>
<evidence type="ECO:0000256" key="2">
    <source>
        <dbReference type="ARBA" id="ARBA00022694"/>
    </source>
</evidence>
<dbReference type="PANTHER" id="PTHR20882:SF14">
    <property type="entry name" value="CYTOPLASMIC TRNA 2-THIOLATION PROTEIN 2"/>
    <property type="match status" value="1"/>
</dbReference>
<proteinExistence type="inferred from homology"/>
<comment type="subcellular location">
    <subcellularLocation>
        <location evidence="3">Cytoplasm</location>
    </subcellularLocation>
</comment>
<dbReference type="GO" id="GO:0016783">
    <property type="term" value="F:sulfurtransferase activity"/>
    <property type="evidence" value="ECO:0007669"/>
    <property type="project" value="TreeGrafter"/>
</dbReference>